<keyword evidence="3" id="KW-1185">Reference proteome</keyword>
<dbReference type="AlphaFoldDB" id="A0A5C2RXB7"/>
<dbReference type="Proteomes" id="UP000313359">
    <property type="component" value="Unassembled WGS sequence"/>
</dbReference>
<feature type="region of interest" description="Disordered" evidence="1">
    <location>
        <begin position="1"/>
        <end position="27"/>
    </location>
</feature>
<evidence type="ECO:0000313" key="3">
    <source>
        <dbReference type="Proteomes" id="UP000313359"/>
    </source>
</evidence>
<sequence>MPVPVETDMDMVHEGSSVPRNTSPTKTVRALSPAQERKLVDYLEDRFLEITRNFKKRSDPSSTLATLASYLEATHHLLFFILQIPPVDPSGPLRTSLLLRLTGEVLLSIPGYTPDLETLPVLLAYLTDLDHGWLAVLRAQAWDADASIGVDAELPDGARVSPMSQTERTRLRSLLLGGTDAIEEWMEKLDTQGEGFDIALQRVGLEQSFNDLFSETLAEMGSLAGQDPQGMIGTC</sequence>
<evidence type="ECO:0000256" key="1">
    <source>
        <dbReference type="SAM" id="MobiDB-lite"/>
    </source>
</evidence>
<protein>
    <submittedName>
        <fullName evidence="2">Uncharacterized protein</fullName>
    </submittedName>
</protein>
<evidence type="ECO:0000313" key="2">
    <source>
        <dbReference type="EMBL" id="RPD55691.1"/>
    </source>
</evidence>
<proteinExistence type="predicted"/>
<dbReference type="EMBL" id="ML122293">
    <property type="protein sequence ID" value="RPD55691.1"/>
    <property type="molecule type" value="Genomic_DNA"/>
</dbReference>
<dbReference type="OrthoDB" id="2574879at2759"/>
<organism evidence="2 3">
    <name type="scientific">Lentinus tigrinus ALCF2SS1-6</name>
    <dbReference type="NCBI Taxonomy" id="1328759"/>
    <lineage>
        <taxon>Eukaryota</taxon>
        <taxon>Fungi</taxon>
        <taxon>Dikarya</taxon>
        <taxon>Basidiomycota</taxon>
        <taxon>Agaricomycotina</taxon>
        <taxon>Agaricomycetes</taxon>
        <taxon>Polyporales</taxon>
        <taxon>Polyporaceae</taxon>
        <taxon>Lentinus</taxon>
    </lineage>
</organism>
<name>A0A5C2RXB7_9APHY</name>
<accession>A0A5C2RXB7</accession>
<gene>
    <name evidence="2" type="ORF">L227DRAFT_579445</name>
</gene>
<reference evidence="2" key="1">
    <citation type="journal article" date="2018" name="Genome Biol. Evol.">
        <title>Genomics and development of Lentinus tigrinus, a white-rot wood-decaying mushroom with dimorphic fruiting bodies.</title>
        <authorList>
            <person name="Wu B."/>
            <person name="Xu Z."/>
            <person name="Knudson A."/>
            <person name="Carlson A."/>
            <person name="Chen N."/>
            <person name="Kovaka S."/>
            <person name="LaButti K."/>
            <person name="Lipzen A."/>
            <person name="Pennachio C."/>
            <person name="Riley R."/>
            <person name="Schakwitz W."/>
            <person name="Umezawa K."/>
            <person name="Ohm R.A."/>
            <person name="Grigoriev I.V."/>
            <person name="Nagy L.G."/>
            <person name="Gibbons J."/>
            <person name="Hibbett D."/>
        </authorList>
    </citation>
    <scope>NUCLEOTIDE SEQUENCE [LARGE SCALE GENOMIC DNA]</scope>
    <source>
        <strain evidence="2">ALCF2SS1-6</strain>
    </source>
</reference>